<evidence type="ECO:0000313" key="5">
    <source>
        <dbReference type="EMBL" id="SAL83500.1"/>
    </source>
</evidence>
<accession>A0A158KSC7</accession>
<dbReference type="SFLD" id="SFLDS00003">
    <property type="entry name" value="Haloacid_Dehalogenase"/>
    <property type="match status" value="1"/>
</dbReference>
<gene>
    <name evidence="5" type="ORF">AWB74_06621</name>
</gene>
<evidence type="ECO:0000313" key="6">
    <source>
        <dbReference type="Proteomes" id="UP000055019"/>
    </source>
</evidence>
<dbReference type="Proteomes" id="UP000055019">
    <property type="component" value="Unassembled WGS sequence"/>
</dbReference>
<dbReference type="GO" id="GO:0046872">
    <property type="term" value="F:metal ion binding"/>
    <property type="evidence" value="ECO:0007669"/>
    <property type="project" value="UniProtKB-KW"/>
</dbReference>
<comment type="similarity">
    <text evidence="2">Belongs to the HAD-like hydrolase superfamily. CbbY/CbbZ/Gph/YieH family.</text>
</comment>
<reference evidence="5" key="1">
    <citation type="submission" date="2016-01" db="EMBL/GenBank/DDBJ databases">
        <authorList>
            <person name="Peeters C."/>
        </authorList>
    </citation>
    <scope>NUCLEOTIDE SEQUENCE [LARGE SCALE GENOMIC DNA]</scope>
    <source>
        <strain evidence="5">LMG 29317</strain>
    </source>
</reference>
<evidence type="ECO:0000256" key="1">
    <source>
        <dbReference type="ARBA" id="ARBA00001946"/>
    </source>
</evidence>
<evidence type="ECO:0000256" key="3">
    <source>
        <dbReference type="ARBA" id="ARBA00022723"/>
    </source>
</evidence>
<dbReference type="InterPro" id="IPR036412">
    <property type="entry name" value="HAD-like_sf"/>
</dbReference>
<dbReference type="SFLD" id="SFLDG01129">
    <property type="entry name" value="C1.5:_HAD__Beta-PGM__Phosphata"/>
    <property type="match status" value="1"/>
</dbReference>
<name>A0A158KSC7_9BURK</name>
<dbReference type="Pfam" id="PF00702">
    <property type="entry name" value="Hydrolase"/>
    <property type="match status" value="1"/>
</dbReference>
<dbReference type="AlphaFoldDB" id="A0A158KSC7"/>
<dbReference type="InterPro" id="IPR051600">
    <property type="entry name" value="Beta-PGM-like"/>
</dbReference>
<proteinExistence type="inferred from homology"/>
<evidence type="ECO:0000256" key="4">
    <source>
        <dbReference type="ARBA" id="ARBA00022842"/>
    </source>
</evidence>
<dbReference type="InterPro" id="IPR006439">
    <property type="entry name" value="HAD-SF_hydro_IA"/>
</dbReference>
<keyword evidence="5" id="KW-0378">Hydrolase</keyword>
<protein>
    <submittedName>
        <fullName evidence="5">HAD family hydrolase</fullName>
    </submittedName>
</protein>
<dbReference type="InterPro" id="IPR023214">
    <property type="entry name" value="HAD_sf"/>
</dbReference>
<sequence length="238" mass="25156">MNLELSAHTDEHADLLMICDCDGVLIDSEAVAARVLIEQLHTLWPSEEPEPILMPLLGLRIETVLARTAEALNRSLDAFQIEQIRRAVESAAVEAPAVQGVAQALGSIPLRKACASNSSSSYVEAALFRTGLVRFFGDRRYTADLVAHPKPAPDVYLLAARTLRVPVSHCLVVEDSAAGVAAATAAGMSVLGFVGGGHATEGQVAALQGAGASTVFDDMRMLPALAADWINNAAFEVR</sequence>
<keyword evidence="3" id="KW-0479">Metal-binding</keyword>
<dbReference type="PANTHER" id="PTHR46193">
    <property type="entry name" value="6-PHOSPHOGLUCONATE PHOSPHATASE"/>
    <property type="match status" value="1"/>
</dbReference>
<organism evidence="5 6">
    <name type="scientific">Caballeronia arvi</name>
    <dbReference type="NCBI Taxonomy" id="1777135"/>
    <lineage>
        <taxon>Bacteria</taxon>
        <taxon>Pseudomonadati</taxon>
        <taxon>Pseudomonadota</taxon>
        <taxon>Betaproteobacteria</taxon>
        <taxon>Burkholderiales</taxon>
        <taxon>Burkholderiaceae</taxon>
        <taxon>Caballeronia</taxon>
    </lineage>
</organism>
<comment type="caution">
    <text evidence="5">The sequence shown here is derived from an EMBL/GenBank/DDBJ whole genome shotgun (WGS) entry which is preliminary data.</text>
</comment>
<keyword evidence="6" id="KW-1185">Reference proteome</keyword>
<dbReference type="GO" id="GO:0016787">
    <property type="term" value="F:hydrolase activity"/>
    <property type="evidence" value="ECO:0007669"/>
    <property type="project" value="UniProtKB-KW"/>
</dbReference>
<dbReference type="NCBIfam" id="TIGR01509">
    <property type="entry name" value="HAD-SF-IA-v3"/>
    <property type="match status" value="1"/>
</dbReference>
<dbReference type="Gene3D" id="3.40.50.1000">
    <property type="entry name" value="HAD superfamily/HAD-like"/>
    <property type="match status" value="1"/>
</dbReference>
<comment type="cofactor">
    <cofactor evidence="1">
        <name>Mg(2+)</name>
        <dbReference type="ChEBI" id="CHEBI:18420"/>
    </cofactor>
</comment>
<dbReference type="PANTHER" id="PTHR46193:SF10">
    <property type="entry name" value="6-PHOSPHOGLUCONATE PHOSPHATASE"/>
    <property type="match status" value="1"/>
</dbReference>
<keyword evidence="4" id="KW-0460">Magnesium</keyword>
<dbReference type="SUPFAM" id="SSF56784">
    <property type="entry name" value="HAD-like"/>
    <property type="match status" value="1"/>
</dbReference>
<dbReference type="InterPro" id="IPR023198">
    <property type="entry name" value="PGP-like_dom2"/>
</dbReference>
<evidence type="ECO:0000256" key="2">
    <source>
        <dbReference type="ARBA" id="ARBA00006171"/>
    </source>
</evidence>
<dbReference type="Gene3D" id="1.10.150.240">
    <property type="entry name" value="Putative phosphatase, domain 2"/>
    <property type="match status" value="1"/>
</dbReference>
<dbReference type="EMBL" id="FCOM02000047">
    <property type="protein sequence ID" value="SAL83500.1"/>
    <property type="molecule type" value="Genomic_DNA"/>
</dbReference>